<organism evidence="2 3">
    <name type="scientific">Pseudomonas monteilii SB3101</name>
    <dbReference type="NCBI Taxonomy" id="1435058"/>
    <lineage>
        <taxon>Bacteria</taxon>
        <taxon>Pseudomonadati</taxon>
        <taxon>Pseudomonadota</taxon>
        <taxon>Gammaproteobacteria</taxon>
        <taxon>Pseudomonadales</taxon>
        <taxon>Pseudomonadaceae</taxon>
        <taxon>Pseudomonas</taxon>
    </lineage>
</organism>
<dbReference type="AlphaFoldDB" id="V9V3A2"/>
<dbReference type="HOGENOM" id="CLU_220778_0_0_6"/>
<evidence type="ECO:0000313" key="2">
    <source>
        <dbReference type="EMBL" id="AHC88793.1"/>
    </source>
</evidence>
<feature type="transmembrane region" description="Helical" evidence="1">
    <location>
        <begin position="12"/>
        <end position="31"/>
    </location>
</feature>
<evidence type="ECO:0000313" key="3">
    <source>
        <dbReference type="Proteomes" id="UP000018660"/>
    </source>
</evidence>
<gene>
    <name evidence="2" type="ORF">X970_15815</name>
</gene>
<proteinExistence type="predicted"/>
<protein>
    <submittedName>
        <fullName evidence="2">Uncharacterized protein</fullName>
    </submittedName>
</protein>
<keyword evidence="1" id="KW-0472">Membrane</keyword>
<dbReference type="KEGG" id="pmot:X970_15815"/>
<dbReference type="Proteomes" id="UP000018660">
    <property type="component" value="Chromosome"/>
</dbReference>
<keyword evidence="1" id="KW-1133">Transmembrane helix</keyword>
<sequence>MTLVEVPMGKLALFLGGFLLLTILIGILGTIPPS</sequence>
<name>V9V3A2_9PSED</name>
<accession>V9V3A2</accession>
<reference evidence="2 3" key="1">
    <citation type="submission" date="2013-12" db="EMBL/GenBank/DDBJ databases">
        <title>Complete Genomes of Pseudomonas monteilii SB3078 and SB3101, two Benzene, Toluene and Ethylbenzene Degrading Bacteria used for Bioaugmentation.</title>
        <authorList>
            <person name="Dueholm M.S."/>
            <person name="Albertsen M."/>
            <person name="D'Imperio S."/>
            <person name="Tale V.P."/>
            <person name="Lewis D."/>
            <person name="Nilsen P.H."/>
            <person name="Nielsen J.L."/>
        </authorList>
    </citation>
    <scope>NUCLEOTIDE SEQUENCE [LARGE SCALE GENOMIC DNA]</scope>
    <source>
        <strain evidence="2 3">SB3101</strain>
    </source>
</reference>
<evidence type="ECO:0000256" key="1">
    <source>
        <dbReference type="SAM" id="Phobius"/>
    </source>
</evidence>
<dbReference type="EMBL" id="CP006979">
    <property type="protein sequence ID" value="AHC88793.1"/>
    <property type="molecule type" value="Genomic_DNA"/>
</dbReference>
<keyword evidence="1" id="KW-0812">Transmembrane</keyword>